<dbReference type="InterPro" id="IPR036055">
    <property type="entry name" value="LDL_receptor-like_sf"/>
</dbReference>
<dbReference type="InterPro" id="IPR002172">
    <property type="entry name" value="LDrepeatLR_classA_rpt"/>
</dbReference>
<organism evidence="4 5">
    <name type="scientific">Alosa alosa</name>
    <name type="common">allis shad</name>
    <dbReference type="NCBI Taxonomy" id="278164"/>
    <lineage>
        <taxon>Eukaryota</taxon>
        <taxon>Metazoa</taxon>
        <taxon>Chordata</taxon>
        <taxon>Craniata</taxon>
        <taxon>Vertebrata</taxon>
        <taxon>Euteleostomi</taxon>
        <taxon>Actinopterygii</taxon>
        <taxon>Neopterygii</taxon>
        <taxon>Teleostei</taxon>
        <taxon>Clupei</taxon>
        <taxon>Clupeiformes</taxon>
        <taxon>Clupeoidei</taxon>
        <taxon>Clupeidae</taxon>
        <taxon>Alosa</taxon>
    </lineage>
</organism>
<dbReference type="Proteomes" id="UP000823561">
    <property type="component" value="Chromosome 14"/>
</dbReference>
<evidence type="ECO:0000313" key="5">
    <source>
        <dbReference type="Proteomes" id="UP000823561"/>
    </source>
</evidence>
<gene>
    <name evidence="4" type="ORF">AALO_G00193690</name>
</gene>
<dbReference type="EMBL" id="JADWDJ010000014">
    <property type="protein sequence ID" value="KAG5270528.1"/>
    <property type="molecule type" value="Genomic_DNA"/>
</dbReference>
<dbReference type="Pfam" id="PF00057">
    <property type="entry name" value="Ldl_recept_a"/>
    <property type="match status" value="1"/>
</dbReference>
<evidence type="ECO:0000313" key="4">
    <source>
        <dbReference type="EMBL" id="KAG5270528.1"/>
    </source>
</evidence>
<dbReference type="InterPro" id="IPR023415">
    <property type="entry name" value="LDLR_class-A_CS"/>
</dbReference>
<feature type="chain" id="PRO_5043966730" evidence="3">
    <location>
        <begin position="19"/>
        <end position="104"/>
    </location>
</feature>
<dbReference type="SMART" id="SM00192">
    <property type="entry name" value="LDLa"/>
    <property type="match status" value="1"/>
</dbReference>
<dbReference type="FunFam" id="4.10.400.10:FF:000014">
    <property type="entry name" value="Relaxin family peptide receptor 1"/>
    <property type="match status" value="1"/>
</dbReference>
<dbReference type="Gene3D" id="4.10.400.10">
    <property type="entry name" value="Low-density Lipoprotein Receptor"/>
    <property type="match status" value="1"/>
</dbReference>
<sequence length="104" mass="11179">MQVGIISVMIYCTYVVLGASNVSEEQAQCPLGYFPCGNLTVCLPQLLHCNGVDDCGNQADEENCESQRTGLSRDQLAASFNEYMHPLKNSSSANCLKAAQALAD</sequence>
<feature type="signal peptide" evidence="3">
    <location>
        <begin position="1"/>
        <end position="18"/>
    </location>
</feature>
<dbReference type="CDD" id="cd00112">
    <property type="entry name" value="LDLa"/>
    <property type="match status" value="1"/>
</dbReference>
<feature type="disulfide bond" evidence="2">
    <location>
        <begin position="49"/>
        <end position="64"/>
    </location>
</feature>
<evidence type="ECO:0000256" key="2">
    <source>
        <dbReference type="PROSITE-ProRule" id="PRU00124"/>
    </source>
</evidence>
<dbReference type="SUPFAM" id="SSF57424">
    <property type="entry name" value="LDL receptor-like module"/>
    <property type="match status" value="1"/>
</dbReference>
<comment type="caution">
    <text evidence="2">Lacks conserved residue(s) required for the propagation of feature annotation.</text>
</comment>
<name>A0AAV6G5X1_9TELE</name>
<dbReference type="PROSITE" id="PS50068">
    <property type="entry name" value="LDLRA_2"/>
    <property type="match status" value="1"/>
</dbReference>
<evidence type="ECO:0000256" key="3">
    <source>
        <dbReference type="SAM" id="SignalP"/>
    </source>
</evidence>
<evidence type="ECO:0000256" key="1">
    <source>
        <dbReference type="ARBA" id="ARBA00023157"/>
    </source>
</evidence>
<comment type="caution">
    <text evidence="4">The sequence shown here is derived from an EMBL/GenBank/DDBJ whole genome shotgun (WGS) entry which is preliminary data.</text>
</comment>
<keyword evidence="3" id="KW-0732">Signal</keyword>
<protein>
    <submittedName>
        <fullName evidence="4">Uncharacterized protein</fullName>
    </submittedName>
</protein>
<keyword evidence="1 2" id="KW-1015">Disulfide bond</keyword>
<keyword evidence="5" id="KW-1185">Reference proteome</keyword>
<reference evidence="4" key="1">
    <citation type="submission" date="2020-10" db="EMBL/GenBank/DDBJ databases">
        <title>Chromosome-scale genome assembly of the Allis shad, Alosa alosa.</title>
        <authorList>
            <person name="Margot Z."/>
            <person name="Christophe K."/>
            <person name="Cabau C."/>
            <person name="Louis A."/>
            <person name="Berthelot C."/>
            <person name="Parey E."/>
            <person name="Roest Crollius H."/>
            <person name="Montfort J."/>
            <person name="Robinson-Rechavi M."/>
            <person name="Bucao C."/>
            <person name="Bouchez O."/>
            <person name="Gislard M."/>
            <person name="Lluch J."/>
            <person name="Milhes M."/>
            <person name="Lampietro C."/>
            <person name="Lopez Roques C."/>
            <person name="Donnadieu C."/>
            <person name="Braasch I."/>
            <person name="Desvignes T."/>
            <person name="Postlethwait J."/>
            <person name="Bobe J."/>
            <person name="Guiguen Y."/>
        </authorList>
    </citation>
    <scope>NUCLEOTIDE SEQUENCE</scope>
    <source>
        <strain evidence="4">M-15738</strain>
        <tissue evidence="4">Blood</tissue>
    </source>
</reference>
<dbReference type="AlphaFoldDB" id="A0AAV6G5X1"/>
<dbReference type="PROSITE" id="PS01209">
    <property type="entry name" value="LDLRA_1"/>
    <property type="match status" value="1"/>
</dbReference>
<accession>A0AAV6G5X1</accession>
<proteinExistence type="predicted"/>